<organism evidence="1 2">
    <name type="scientific">Hyalomma asiaticum</name>
    <name type="common">Tick</name>
    <dbReference type="NCBI Taxonomy" id="266040"/>
    <lineage>
        <taxon>Eukaryota</taxon>
        <taxon>Metazoa</taxon>
        <taxon>Ecdysozoa</taxon>
        <taxon>Arthropoda</taxon>
        <taxon>Chelicerata</taxon>
        <taxon>Arachnida</taxon>
        <taxon>Acari</taxon>
        <taxon>Parasitiformes</taxon>
        <taxon>Ixodida</taxon>
        <taxon>Ixodoidea</taxon>
        <taxon>Ixodidae</taxon>
        <taxon>Hyalomminae</taxon>
        <taxon>Hyalomma</taxon>
    </lineage>
</organism>
<proteinExistence type="predicted"/>
<accession>A0ACB7SGB7</accession>
<evidence type="ECO:0000313" key="1">
    <source>
        <dbReference type="EMBL" id="KAH6933773.1"/>
    </source>
</evidence>
<dbReference type="EMBL" id="CM023484">
    <property type="protein sequence ID" value="KAH6933773.1"/>
    <property type="molecule type" value="Genomic_DNA"/>
</dbReference>
<sequence>MNGAKESFANGRQRRRHSVEPARQRTRRVRSRHSSTSPERQSKRRQNFSEMDPNPAVSTSRARSSNAGSPVALTAEGGARDRRHSTARQEPAMATGKGRTHSILREERSVSPTKERREMGDTMCFAAKAGEDVATSLDERYGQPNVSLNWQSERRPVPMARRPQQPSMAPTQHDYGAAGSTDAVNPDRWSSSSSVTVEVAHRGAPRPAERRSRVAPSTARQGRPASTNDSAAPDVASSMEISSAVSLSPRSGKRAVNIDIEFSRPTAAGSNQGTLLRSISMNVEKIIGRLLAPPRSDSRSQLVRGPPLPPRGAYATPWQVPRGYMPTWRPGQPVWDPYARAWRVPEGQKRRRLTGPSAMRVGPPTAEAHARFRAAPDDVRAYDGTPVDETIGAGPPSDELLVCETMEVVPSILERMEDSLTDEVKAAQTATSVRRPSSGEDLKYETAEGVPGILDRMEDSLADQVKAAEVAAARRKASGGEALGQEIVGGIQDILGRMEQSLADEVAAAEMTDRLKKDLSTESISRETVGGAPRLLGRLEDSLAAQVDDVKTLAHKEKKYKRRKEEEVKAEDTEITSTATKEKRKKKRAGKSREKDKTEMDETTAKSELRKSGMDTAASSLSPGAKKKRKKKKRAQEEEKTEREETKLSSQRRKSAGKAALSIAGKKQPRKMSKQVEKTAKKDEQGDVEATSPEVSERKKRKRKKAPKEKGTKKEPVAAGDEATRAKRREPEADALQEEAEGGALEEMAMGELEVLPQSRLAEAQAMTPMDVDARTPDDDSPERQAEGAQEILGAMEKALAEEVEEVQLVSPDKESPGETAAVDSVHGGLPHEAMPETTARERPSKRRKKSKQRGESRLEERAAITALDVAEGNKPVEASIAPWKMPEGEEGGAGITVATTEILQPAGEKSHEEPAKGRRKMSKQDPSHDVEKSGTAVAASEKESKKVSKGDTMETEKSALLSGKESASKKARKKAGGKKKKTKGKGDAEKSTLASVSEKHTASHSGSPDKGHKKKGKKKRKKKDKPDSTAKKTEVETGTIGQIALEHKQKLQTSAGEQKLDEHPAAGDKTVETLSELPVPKRSIMKGSSDSRRKSKQLESALTEGGLEHKPDEAFEGAAAMAFARRRSSSKEKEIGPSAPREVDLDTATAHHASKLKKALKAKQQKEPVAGTAEESTFKWSTSTMPSYIREMFFSTYRWGMSSPPTCEPCRVMKWSTNQMGRRASIIQPTPSLVPSPPLPGRRASVVRICPQSISLKESRPPKSTEPKKKKKRKKHKGKSVLTPASTLSSAPATPAVLSPTSGTSGATSAATSQTSSTAAELPAATSAASQTPAKGAQAGASLEQSVPAASATAQLKSPPTKAHKSKKGKHKGKKHSKKTSAKGEKQESKKKKKAGKEDEKAGATALVTGVPAVPGSSPQTVPIIVAEPSLPTQAAAEAPLRRPSTPRSPANVESADRRRCSAYPDAGRRRTEKPEDKAGKKKKSKKKKKGKKKKHKKGEGKGSKKKKKGKKGARKGAEGVAVAHKEGNMALVAVCVLLSAVCVVFFAVLAVYFIFKGPIQPEDTTMLSTLMTPIVTWETTISRSRSLIDNAKNSACVNFYEHVCGSWARDHRVRQSPNASISTDSLLQDELVSALLAIVERSQEPDLKLAYEVYDNCIQRDKVARTSVEVVREFFKSRQVKRWPLGSDDVSEEGGETIVWSFAAELIVDLGLATLVTVDVGADPDQHPDLDARPDAPWPSILQLDRPEPLFSSRAFSLPAVRSMLIDGFVDAVRILDAAETGKSLKAMGNGVADVFQLVSEQKLDDTRSYQPVNVTDLMSGLRTFVGRVFSYSDTSKWRVLLPSRKYATIGLRKIFEAYMPEQAQHEGVLQSLFFHSVTGRSMLGVRDTSLMCLLSTERLLPGCFGKAALQYFRTLGSDLAARHWVAQLVAAFAHNVRDLSWMGDLSALLVRYRLKRRPIARLTAYVGGRCVSLKTQFGDSGKPLKVFLDTAMLQQRALLQEISGVSGVSYKYPELSETHPYAVFDVSHRYVRVPTVLFNHSVPTNSTAFALHLSRLATRFYQALVRVLFDDPYELVAPVTEVDDMHSSASDLSRCLSQDATRAYASDGNLFATRDVQRDLLYRSTALVLAHRAFRELLPVRRIWNMDFRYKGLPELSSEQLFFFYFALDHCEEYDEVHRMERAHVLTPEHMVNLPLRSTAAFAEAFKCNANSVSVASGEPQCRIFFFDPNLSSSFESSGAKGGRSAMGRTGCERRPDPELAELFDKDDPDKIFVDLREIGHGSFGAVYYARNVTTKEVVAIKKMSFTGKQSTEKWQDIVKEVRFLRQLKHKNTIDYKGCYLKEHTAWLVMEYCLGSASDIIEVHKKPLREEEISAICKDALQGLEYLHSLGRIHRDVKAGNILLTENGTVKLADFGSASMISPANSFVGTPYWMAPEVILAMDEGQYDGKVDVWSLGITCIELGERKPPYFNMNAMSALYHIAQNDSPTLSGGEWSDVFRHFVNSCLQKNPADRPTAVNLLQHPFMTRPRSCKVIVDLIQRTKAAVRELDNLNYRKMKKILMIDSQENNEANAVEVEDDSTGGGSHFSQHTLVFAILSFTDVMSVKDKMANTERGGLCTSSEMDSYPPSSFRHPRDSERNGDTESTTLDSVHVALLMLQNLVSCRTLFAVHQSNSLLASAKVFRIIELLLFGSFFVPALCILVCAHSLQNSSSTSLNSTDAGATNNFATIRTTSIVTRQMKEHEQENQMHEQMSGYKRMRRQHQKALEQMEAKCIQEMDDHKQKLDKEYETLLQQFSKELEKLQMKHQQDLEKKLKHNLAGEKRLTRTIAQQQEEETKRFQQQQKVEYKYLKEKLKKELSEDSGGGGDAALRGHKAQLQQRQAEALARLQRHQADYLRLEVRKYRRRRLLQYHRLEQELLREELAKRQSQLEEAHSMLLRHHETTQASSMSLYPVLCFVTLNIDTFQIQLYCSIETPVHIIFPNVCKLQELEYRQQRGVHQLREEQVRKQHQTELANQHEYCSRRERELHKRHAQAVKQQPKSLKHKELQIRKQFRETCKIQTRQYKAWKSQVLASTPRDDQKAVIKKLKEEQIRKLAILGEQYEQSIAEMLQKQSIRLDESQDTEVRQLKEQLQQELELLMAFQSKIRMQAEAQRNRERHELQERVSVRRALLEQKMELEKQQFQEEKAERQRQLCERQSREIEAFDEESAHMGFNPVEIAEASRESLGSSDADSLAGSTLSLAHSNSASSFTHTAL</sequence>
<keyword evidence="2" id="KW-1185">Reference proteome</keyword>
<comment type="caution">
    <text evidence="1">The sequence shown here is derived from an EMBL/GenBank/DDBJ whole genome shotgun (WGS) entry which is preliminary data.</text>
</comment>
<protein>
    <submittedName>
        <fullName evidence="1">Uncharacterized protein</fullName>
    </submittedName>
</protein>
<dbReference type="Proteomes" id="UP000821845">
    <property type="component" value="Chromosome 4"/>
</dbReference>
<name>A0ACB7SGB7_HYAAI</name>
<reference evidence="1" key="1">
    <citation type="submission" date="2020-05" db="EMBL/GenBank/DDBJ databases">
        <title>Large-scale comparative analyses of tick genomes elucidate their genetic diversity and vector capacities.</title>
        <authorList>
            <person name="Jia N."/>
            <person name="Wang J."/>
            <person name="Shi W."/>
            <person name="Du L."/>
            <person name="Sun Y."/>
            <person name="Zhan W."/>
            <person name="Jiang J."/>
            <person name="Wang Q."/>
            <person name="Zhang B."/>
            <person name="Ji P."/>
            <person name="Sakyi L.B."/>
            <person name="Cui X."/>
            <person name="Yuan T."/>
            <person name="Jiang B."/>
            <person name="Yang W."/>
            <person name="Lam T.T.-Y."/>
            <person name="Chang Q."/>
            <person name="Ding S."/>
            <person name="Wang X."/>
            <person name="Zhu J."/>
            <person name="Ruan X."/>
            <person name="Zhao L."/>
            <person name="Wei J."/>
            <person name="Que T."/>
            <person name="Du C."/>
            <person name="Cheng J."/>
            <person name="Dai P."/>
            <person name="Han X."/>
            <person name="Huang E."/>
            <person name="Gao Y."/>
            <person name="Liu J."/>
            <person name="Shao H."/>
            <person name="Ye R."/>
            <person name="Li L."/>
            <person name="Wei W."/>
            <person name="Wang X."/>
            <person name="Wang C."/>
            <person name="Yang T."/>
            <person name="Huo Q."/>
            <person name="Li W."/>
            <person name="Guo W."/>
            <person name="Chen H."/>
            <person name="Zhou L."/>
            <person name="Ni X."/>
            <person name="Tian J."/>
            <person name="Zhou Y."/>
            <person name="Sheng Y."/>
            <person name="Liu T."/>
            <person name="Pan Y."/>
            <person name="Xia L."/>
            <person name="Li J."/>
            <person name="Zhao F."/>
            <person name="Cao W."/>
        </authorList>
    </citation>
    <scope>NUCLEOTIDE SEQUENCE</scope>
    <source>
        <strain evidence="1">Hyas-2018</strain>
    </source>
</reference>
<evidence type="ECO:0000313" key="2">
    <source>
        <dbReference type="Proteomes" id="UP000821845"/>
    </source>
</evidence>
<gene>
    <name evidence="1" type="ORF">HPB50_018252</name>
</gene>